<keyword evidence="3" id="KW-1185">Reference proteome</keyword>
<feature type="domain" description="HTH cro/C1-type" evidence="1">
    <location>
        <begin position="23"/>
        <end position="78"/>
    </location>
</feature>
<dbReference type="Proteomes" id="UP001326613">
    <property type="component" value="Chromosome"/>
</dbReference>
<organism evidence="2 3">
    <name type="scientific">Candidatus Trichorickettsia mobilis</name>
    <dbReference type="NCBI Taxonomy" id="1346319"/>
    <lineage>
        <taxon>Bacteria</taxon>
        <taxon>Pseudomonadati</taxon>
        <taxon>Pseudomonadota</taxon>
        <taxon>Alphaproteobacteria</taxon>
        <taxon>Rickettsiales</taxon>
        <taxon>Rickettsiaceae</taxon>
        <taxon>Rickettsieae</taxon>
        <taxon>Candidatus Trichorickettsia</taxon>
    </lineage>
</organism>
<accession>A0ABZ0URK8</accession>
<dbReference type="SUPFAM" id="SSF47413">
    <property type="entry name" value="lambda repressor-like DNA-binding domains"/>
    <property type="match status" value="1"/>
</dbReference>
<reference evidence="2 3" key="1">
    <citation type="submission" date="2022-10" db="EMBL/GenBank/DDBJ databases">
        <title>Host association and intracellularity evolved multiple times independently in the Rickettsiales.</title>
        <authorList>
            <person name="Castelli M."/>
            <person name="Nardi T."/>
            <person name="Gammuto L."/>
            <person name="Bellinzona G."/>
            <person name="Sabaneyeva E."/>
            <person name="Potekhin A."/>
            <person name="Serra V."/>
            <person name="Petroni G."/>
            <person name="Sassera D."/>
        </authorList>
    </citation>
    <scope>NUCLEOTIDE SEQUENCE [LARGE SCALE GENOMIC DNA]</scope>
    <source>
        <strain evidence="2 3">Kr 154-4</strain>
    </source>
</reference>
<evidence type="ECO:0000313" key="2">
    <source>
        <dbReference type="EMBL" id="WPY00680.1"/>
    </source>
</evidence>
<evidence type="ECO:0000259" key="1">
    <source>
        <dbReference type="PROSITE" id="PS50943"/>
    </source>
</evidence>
<dbReference type="Gene3D" id="1.10.260.40">
    <property type="entry name" value="lambda repressor-like DNA-binding domains"/>
    <property type="match status" value="1"/>
</dbReference>
<dbReference type="PROSITE" id="PS50943">
    <property type="entry name" value="HTH_CROC1"/>
    <property type="match status" value="1"/>
</dbReference>
<dbReference type="SMART" id="SM00530">
    <property type="entry name" value="HTH_XRE"/>
    <property type="match status" value="1"/>
</dbReference>
<evidence type="ECO:0000313" key="3">
    <source>
        <dbReference type="Proteomes" id="UP001326613"/>
    </source>
</evidence>
<name>A0ABZ0URK8_9RICK</name>
<dbReference type="EMBL" id="CP112932">
    <property type="protein sequence ID" value="WPY00680.1"/>
    <property type="molecule type" value="Genomic_DNA"/>
</dbReference>
<dbReference type="RefSeq" id="WP_323738729.1">
    <property type="nucleotide sequence ID" value="NZ_CP112932.1"/>
</dbReference>
<sequence>MSENAEITKGRADSIDHLVSRRLKIRRMMLGYSQQELSEAAADVSIQQVQKYEKATNRISSGKLYSFSKFLKVPVNYFFDQEDTTLESIFAEDHEEYGESQPNNSSVTEKEVIALVKAFGEIKDVRVRKKIIELIKSMS</sequence>
<dbReference type="InterPro" id="IPR001387">
    <property type="entry name" value="Cro/C1-type_HTH"/>
</dbReference>
<dbReference type="CDD" id="cd00093">
    <property type="entry name" value="HTH_XRE"/>
    <property type="match status" value="1"/>
</dbReference>
<protein>
    <submittedName>
        <fullName evidence="2">Helix-turn-helix transcriptional regulator</fullName>
    </submittedName>
</protein>
<dbReference type="InterPro" id="IPR010982">
    <property type="entry name" value="Lambda_DNA-bd_dom_sf"/>
</dbReference>
<proteinExistence type="predicted"/>
<dbReference type="Pfam" id="PF01381">
    <property type="entry name" value="HTH_3"/>
    <property type="match status" value="1"/>
</dbReference>
<gene>
    <name evidence="2" type="ORF">Trichorick_00564</name>
</gene>